<comment type="similarity">
    <text evidence="2">Belongs to the TMEM19 family.</text>
</comment>
<keyword evidence="5 6" id="KW-0472">Membrane</keyword>
<evidence type="ECO:0000256" key="2">
    <source>
        <dbReference type="ARBA" id="ARBA00009012"/>
    </source>
</evidence>
<dbReference type="PANTHER" id="PTHR13353">
    <property type="entry name" value="TRANSMEMBRANE PROTEIN 19"/>
    <property type="match status" value="1"/>
</dbReference>
<comment type="caution">
    <text evidence="7">The sequence shown here is derived from an EMBL/GenBank/DDBJ whole genome shotgun (WGS) entry which is preliminary data.</text>
</comment>
<reference evidence="7" key="1">
    <citation type="journal article" date="2019" name="Sci. Rep.">
        <title>Draft genome of Tanacetum cinerariifolium, the natural source of mosquito coil.</title>
        <authorList>
            <person name="Yamashiro T."/>
            <person name="Shiraishi A."/>
            <person name="Satake H."/>
            <person name="Nakayama K."/>
        </authorList>
    </citation>
    <scope>NUCLEOTIDE SEQUENCE</scope>
</reference>
<keyword evidence="3 6" id="KW-0812">Transmembrane</keyword>
<dbReference type="PANTHER" id="PTHR13353:SF5">
    <property type="entry name" value="TRANSMEMBRANE PROTEIN 19"/>
    <property type="match status" value="1"/>
</dbReference>
<keyword evidence="4 6" id="KW-1133">Transmembrane helix</keyword>
<organism evidence="7">
    <name type="scientific">Tanacetum cinerariifolium</name>
    <name type="common">Dalmatian daisy</name>
    <name type="synonym">Chrysanthemum cinerariifolium</name>
    <dbReference type="NCBI Taxonomy" id="118510"/>
    <lineage>
        <taxon>Eukaryota</taxon>
        <taxon>Viridiplantae</taxon>
        <taxon>Streptophyta</taxon>
        <taxon>Embryophyta</taxon>
        <taxon>Tracheophyta</taxon>
        <taxon>Spermatophyta</taxon>
        <taxon>Magnoliopsida</taxon>
        <taxon>eudicotyledons</taxon>
        <taxon>Gunneridae</taxon>
        <taxon>Pentapetalae</taxon>
        <taxon>asterids</taxon>
        <taxon>campanulids</taxon>
        <taxon>Asterales</taxon>
        <taxon>Asteraceae</taxon>
        <taxon>Asteroideae</taxon>
        <taxon>Anthemideae</taxon>
        <taxon>Anthemidinae</taxon>
        <taxon>Tanacetum</taxon>
    </lineage>
</organism>
<accession>A0A699QDZ6</accession>
<dbReference type="AlphaFoldDB" id="A0A699QDZ6"/>
<comment type="subcellular location">
    <subcellularLocation>
        <location evidence="1">Membrane</location>
        <topology evidence="1">Multi-pass membrane protein</topology>
    </subcellularLocation>
</comment>
<dbReference type="Pfam" id="PF01940">
    <property type="entry name" value="DUF92"/>
    <property type="match status" value="1"/>
</dbReference>
<evidence type="ECO:0000313" key="7">
    <source>
        <dbReference type="EMBL" id="GFC59457.1"/>
    </source>
</evidence>
<name>A0A699QDZ6_TANCI</name>
<feature type="transmembrane region" description="Helical" evidence="6">
    <location>
        <begin position="92"/>
        <end position="113"/>
    </location>
</feature>
<dbReference type="InterPro" id="IPR002794">
    <property type="entry name" value="DUF92_TMEM19"/>
</dbReference>
<gene>
    <name evidence="7" type="ORF">Tci_831427</name>
</gene>
<evidence type="ECO:0000256" key="3">
    <source>
        <dbReference type="ARBA" id="ARBA00022692"/>
    </source>
</evidence>
<dbReference type="GO" id="GO:0009706">
    <property type="term" value="C:chloroplast inner membrane"/>
    <property type="evidence" value="ECO:0007669"/>
    <property type="project" value="TreeGrafter"/>
</dbReference>
<proteinExistence type="inferred from homology"/>
<protein>
    <submittedName>
        <fullName evidence="7">Protein VTE6, chloroplastic</fullName>
    </submittedName>
</protein>
<dbReference type="EMBL" id="BKCJ010981693">
    <property type="protein sequence ID" value="GFC59457.1"/>
    <property type="molecule type" value="Genomic_DNA"/>
</dbReference>
<evidence type="ECO:0000256" key="5">
    <source>
        <dbReference type="ARBA" id="ARBA00023136"/>
    </source>
</evidence>
<evidence type="ECO:0000256" key="1">
    <source>
        <dbReference type="ARBA" id="ARBA00004141"/>
    </source>
</evidence>
<sequence length="117" mass="12514">MVKKEKRPPFRYLVTTFKIVPRGTEGAVSVEGTVAGLLASILLATVGCFLGEIKFAEAVICVLASQIANVGESVIGAVLQDKEGFKWLNNDAVNVINISLGSILAILIQQFVLQRLA</sequence>
<evidence type="ECO:0000256" key="4">
    <source>
        <dbReference type="ARBA" id="ARBA00022989"/>
    </source>
</evidence>
<evidence type="ECO:0000256" key="6">
    <source>
        <dbReference type="SAM" id="Phobius"/>
    </source>
</evidence>